<dbReference type="SUPFAM" id="SSF46894">
    <property type="entry name" value="C-terminal effector domain of the bipartite response regulators"/>
    <property type="match status" value="1"/>
</dbReference>
<evidence type="ECO:0000256" key="2">
    <source>
        <dbReference type="PROSITE-ProRule" id="PRU00169"/>
    </source>
</evidence>
<organism evidence="5 6">
    <name type="scientific">Nocardia colli</name>
    <dbReference type="NCBI Taxonomy" id="2545717"/>
    <lineage>
        <taxon>Bacteria</taxon>
        <taxon>Bacillati</taxon>
        <taxon>Actinomycetota</taxon>
        <taxon>Actinomycetes</taxon>
        <taxon>Mycobacteriales</taxon>
        <taxon>Nocardiaceae</taxon>
        <taxon>Nocardia</taxon>
    </lineage>
</organism>
<feature type="domain" description="HTH luxR-type" evidence="3">
    <location>
        <begin position="134"/>
        <end position="199"/>
    </location>
</feature>
<dbReference type="PANTHER" id="PTHR43214">
    <property type="entry name" value="TWO-COMPONENT RESPONSE REGULATOR"/>
    <property type="match status" value="1"/>
</dbReference>
<gene>
    <name evidence="5" type="ORF">F3087_25060</name>
</gene>
<dbReference type="InterPro" id="IPR011006">
    <property type="entry name" value="CheY-like_superfamily"/>
</dbReference>
<dbReference type="GO" id="GO:0003677">
    <property type="term" value="F:DNA binding"/>
    <property type="evidence" value="ECO:0007669"/>
    <property type="project" value="UniProtKB-KW"/>
</dbReference>
<dbReference type="Pfam" id="PF00072">
    <property type="entry name" value="Response_reg"/>
    <property type="match status" value="1"/>
</dbReference>
<evidence type="ECO:0000259" key="4">
    <source>
        <dbReference type="PROSITE" id="PS50110"/>
    </source>
</evidence>
<keyword evidence="6" id="KW-1185">Reference proteome</keyword>
<dbReference type="GO" id="GO:0006355">
    <property type="term" value="P:regulation of DNA-templated transcription"/>
    <property type="evidence" value="ECO:0007669"/>
    <property type="project" value="InterPro"/>
</dbReference>
<sequence>MIRVLIAGGQRLPREAVAAVLSAEPGMQVVAQVASGTEVVASARRTRPNIALLDAELAGLDGVSAAARLKSALPDCRVIVVTTPNRPDVLRSALAAQVEGFLSKGASIDALTATVRRVAHGDRVLDPQAVTEALHGPGNPLSARDVDILRLAARGRTPDEIAAALHLSSGTIRNNLAAINRKVGARNRIETIRLAADRGWI</sequence>
<keyword evidence="1" id="KW-0238">DNA-binding</keyword>
<dbReference type="OrthoDB" id="9808843at2"/>
<keyword evidence="2" id="KW-0597">Phosphoprotein</keyword>
<comment type="caution">
    <text evidence="5">The sequence shown here is derived from an EMBL/GenBank/DDBJ whole genome shotgun (WGS) entry which is preliminary data.</text>
</comment>
<evidence type="ECO:0000259" key="3">
    <source>
        <dbReference type="PROSITE" id="PS50043"/>
    </source>
</evidence>
<dbReference type="InterPro" id="IPR000792">
    <property type="entry name" value="Tscrpt_reg_LuxR_C"/>
</dbReference>
<protein>
    <submittedName>
        <fullName evidence="5">Response regulator transcription factor</fullName>
    </submittedName>
</protein>
<evidence type="ECO:0000313" key="6">
    <source>
        <dbReference type="Proteomes" id="UP000323876"/>
    </source>
</evidence>
<dbReference type="EMBL" id="VXLC01000014">
    <property type="protein sequence ID" value="KAA8885901.1"/>
    <property type="molecule type" value="Genomic_DNA"/>
</dbReference>
<evidence type="ECO:0000256" key="1">
    <source>
        <dbReference type="ARBA" id="ARBA00023125"/>
    </source>
</evidence>
<dbReference type="PANTHER" id="PTHR43214:SF42">
    <property type="entry name" value="TRANSCRIPTIONAL REGULATORY PROTEIN DESR"/>
    <property type="match status" value="1"/>
</dbReference>
<dbReference type="RefSeq" id="WP_150404479.1">
    <property type="nucleotide sequence ID" value="NZ_VXLC01000014.1"/>
</dbReference>
<dbReference type="SMART" id="SM00421">
    <property type="entry name" value="HTH_LUXR"/>
    <property type="match status" value="1"/>
</dbReference>
<dbReference type="PRINTS" id="PR00038">
    <property type="entry name" value="HTHLUXR"/>
</dbReference>
<reference evidence="5 6" key="1">
    <citation type="submission" date="2019-09" db="EMBL/GenBank/DDBJ databases">
        <authorList>
            <person name="Wang X."/>
        </authorList>
    </citation>
    <scope>NUCLEOTIDE SEQUENCE [LARGE SCALE GENOMIC DNA]</scope>
    <source>
        <strain evidence="5 6">CICC 11023</strain>
    </source>
</reference>
<dbReference type="InterPro" id="IPR016032">
    <property type="entry name" value="Sig_transdc_resp-reg_C-effctor"/>
</dbReference>
<dbReference type="Gene3D" id="3.40.50.2300">
    <property type="match status" value="1"/>
</dbReference>
<accession>A0A5N0EEQ5</accession>
<dbReference type="Proteomes" id="UP000323876">
    <property type="component" value="Unassembled WGS sequence"/>
</dbReference>
<evidence type="ECO:0000313" key="5">
    <source>
        <dbReference type="EMBL" id="KAA8885901.1"/>
    </source>
</evidence>
<feature type="modified residue" description="4-aspartylphosphate" evidence="2">
    <location>
        <position position="54"/>
    </location>
</feature>
<name>A0A5N0EEQ5_9NOCA</name>
<proteinExistence type="predicted"/>
<dbReference type="AlphaFoldDB" id="A0A5N0EEQ5"/>
<dbReference type="CDD" id="cd06170">
    <property type="entry name" value="LuxR_C_like"/>
    <property type="match status" value="1"/>
</dbReference>
<dbReference type="InterPro" id="IPR001789">
    <property type="entry name" value="Sig_transdc_resp-reg_receiver"/>
</dbReference>
<dbReference type="SMART" id="SM00448">
    <property type="entry name" value="REC"/>
    <property type="match status" value="1"/>
</dbReference>
<dbReference type="InterPro" id="IPR039420">
    <property type="entry name" value="WalR-like"/>
</dbReference>
<dbReference type="PROSITE" id="PS50110">
    <property type="entry name" value="RESPONSE_REGULATORY"/>
    <property type="match status" value="1"/>
</dbReference>
<dbReference type="GO" id="GO:0000160">
    <property type="term" value="P:phosphorelay signal transduction system"/>
    <property type="evidence" value="ECO:0007669"/>
    <property type="project" value="InterPro"/>
</dbReference>
<dbReference type="Pfam" id="PF00196">
    <property type="entry name" value="GerE"/>
    <property type="match status" value="1"/>
</dbReference>
<dbReference type="SUPFAM" id="SSF52172">
    <property type="entry name" value="CheY-like"/>
    <property type="match status" value="1"/>
</dbReference>
<dbReference type="PROSITE" id="PS50043">
    <property type="entry name" value="HTH_LUXR_2"/>
    <property type="match status" value="1"/>
</dbReference>
<feature type="domain" description="Response regulatory" evidence="4">
    <location>
        <begin position="3"/>
        <end position="119"/>
    </location>
</feature>